<dbReference type="Gene3D" id="3.30.450.60">
    <property type="match status" value="1"/>
</dbReference>
<dbReference type="GO" id="GO:0006897">
    <property type="term" value="P:endocytosis"/>
    <property type="evidence" value="ECO:0007669"/>
    <property type="project" value="UniProtKB-UniRule"/>
</dbReference>
<dbReference type="Pfam" id="PF01217">
    <property type="entry name" value="Clat_adaptor_s"/>
    <property type="match status" value="1"/>
</dbReference>
<evidence type="ECO:0000256" key="3">
    <source>
        <dbReference type="ARBA" id="ARBA00022448"/>
    </source>
</evidence>
<dbReference type="SUPFAM" id="SSF64356">
    <property type="entry name" value="SNARE-like"/>
    <property type="match status" value="1"/>
</dbReference>
<feature type="binding site" evidence="8">
    <location>
        <position position="282"/>
    </location>
    <ligand>
        <name>a 1,2-diacyl-sn-glycero-3-phospho-(1D-myo-inositol-3,4,5-trisphosphate)</name>
        <dbReference type="ChEBI" id="CHEBI:57836"/>
    </ligand>
</feature>
<dbReference type="Gene3D" id="2.60.40.1170">
    <property type="entry name" value="Mu homology domain, subdomain B"/>
    <property type="match status" value="2"/>
</dbReference>
<evidence type="ECO:0000256" key="4">
    <source>
        <dbReference type="ARBA" id="ARBA00022927"/>
    </source>
</evidence>
<reference evidence="10" key="2">
    <citation type="submission" date="2025-08" db="UniProtKB">
        <authorList>
            <consortium name="Ensembl"/>
        </authorList>
    </citation>
    <scope>IDENTIFICATION</scope>
</reference>
<keyword evidence="11" id="KW-1185">Reference proteome</keyword>
<dbReference type="InterPro" id="IPR022775">
    <property type="entry name" value="AP_mu_sigma_su"/>
</dbReference>
<dbReference type="GO" id="GO:0030131">
    <property type="term" value="C:clathrin adaptor complex"/>
    <property type="evidence" value="ECO:0007669"/>
    <property type="project" value="UniProtKB-UniRule"/>
</dbReference>
<evidence type="ECO:0000256" key="5">
    <source>
        <dbReference type="ARBA" id="ARBA00023136"/>
    </source>
</evidence>
<dbReference type="PROSITE" id="PS51072">
    <property type="entry name" value="MHD"/>
    <property type="match status" value="1"/>
</dbReference>
<evidence type="ECO:0000256" key="1">
    <source>
        <dbReference type="ARBA" id="ARBA00004277"/>
    </source>
</evidence>
<dbReference type="InterPro" id="IPR011012">
    <property type="entry name" value="Longin-like_dom_sf"/>
</dbReference>
<keyword evidence="6" id="KW-0168">Coated pit</keyword>
<proteinExistence type="inferred from homology"/>
<dbReference type="InterPro" id="IPR050431">
    <property type="entry name" value="Adaptor_comp_med_subunit"/>
</dbReference>
<dbReference type="PIRSF" id="PIRSF005992">
    <property type="entry name" value="Clathrin_mu"/>
    <property type="match status" value="1"/>
</dbReference>
<evidence type="ECO:0000256" key="2">
    <source>
        <dbReference type="ARBA" id="ARBA00005324"/>
    </source>
</evidence>
<evidence type="ECO:0000259" key="9">
    <source>
        <dbReference type="PROSITE" id="PS51072"/>
    </source>
</evidence>
<reference evidence="10" key="3">
    <citation type="submission" date="2025-09" db="UniProtKB">
        <authorList>
            <consortium name="Ensembl"/>
        </authorList>
    </citation>
    <scope>IDENTIFICATION</scope>
</reference>
<evidence type="ECO:0000256" key="8">
    <source>
        <dbReference type="PIRSR" id="PIRSR005992-1"/>
    </source>
</evidence>
<dbReference type="Pfam" id="PF00928">
    <property type="entry name" value="Adap_comp_sub"/>
    <property type="match status" value="1"/>
</dbReference>
<protein>
    <recommendedName>
        <fullName evidence="9">MHD domain-containing protein</fullName>
    </recommendedName>
</protein>
<reference evidence="10 11" key="1">
    <citation type="journal article" date="2021" name="G3 (Bethesda)">
        <title>Improved contiguity of the threespine stickleback genome using long-read sequencing.</title>
        <authorList>
            <person name="Nath S."/>
            <person name="Shaw D.E."/>
            <person name="White M.A."/>
        </authorList>
    </citation>
    <scope>NUCLEOTIDE SEQUENCE [LARGE SCALE GENOMIC DNA]</scope>
    <source>
        <strain evidence="10 11">Lake Benthic</strain>
    </source>
</reference>
<organism evidence="10 11">
    <name type="scientific">Gasterosteus aculeatus aculeatus</name>
    <name type="common">three-spined stickleback</name>
    <dbReference type="NCBI Taxonomy" id="481459"/>
    <lineage>
        <taxon>Eukaryota</taxon>
        <taxon>Metazoa</taxon>
        <taxon>Chordata</taxon>
        <taxon>Craniata</taxon>
        <taxon>Vertebrata</taxon>
        <taxon>Euteleostomi</taxon>
        <taxon>Actinopterygii</taxon>
        <taxon>Neopterygii</taxon>
        <taxon>Teleostei</taxon>
        <taxon>Neoteleostei</taxon>
        <taxon>Acanthomorphata</taxon>
        <taxon>Eupercaria</taxon>
        <taxon>Perciformes</taxon>
        <taxon>Cottioidei</taxon>
        <taxon>Gasterosteales</taxon>
        <taxon>Gasterosteidae</taxon>
        <taxon>Gasterosteus</taxon>
    </lineage>
</organism>
<comment type="similarity">
    <text evidence="2 7">Belongs to the adaptor complexes medium subunit family.</text>
</comment>
<evidence type="ECO:0000256" key="7">
    <source>
        <dbReference type="PIRNR" id="PIRNR005992"/>
    </source>
</evidence>
<dbReference type="InterPro" id="IPR018240">
    <property type="entry name" value="Clathrin_mu_CS"/>
</dbReference>
<dbReference type="GO" id="GO:0005886">
    <property type="term" value="C:plasma membrane"/>
    <property type="evidence" value="ECO:0007669"/>
    <property type="project" value="UniProtKB-SubCell"/>
</dbReference>
<dbReference type="GO" id="GO:0006886">
    <property type="term" value="P:intracellular protein transport"/>
    <property type="evidence" value="ECO:0007669"/>
    <property type="project" value="UniProtKB-UniRule"/>
</dbReference>
<dbReference type="InterPro" id="IPR028565">
    <property type="entry name" value="MHD"/>
</dbReference>
<feature type="binding site" evidence="8">
    <location>
        <position position="280"/>
    </location>
    <ligand>
        <name>a 1,2-diacyl-sn-glycero-3-phospho-(1D-myo-inositol-3,4,5-trisphosphate)</name>
        <dbReference type="ChEBI" id="CHEBI:57836"/>
    </ligand>
</feature>
<feature type="binding site" evidence="8">
    <location>
        <position position="269"/>
    </location>
    <ligand>
        <name>a 1,2-diacyl-sn-glycero-3-phospho-(1D-myo-inositol-3,4,5-trisphosphate)</name>
        <dbReference type="ChEBI" id="CHEBI:57836"/>
    </ligand>
</feature>
<dbReference type="InterPro" id="IPR001392">
    <property type="entry name" value="Clathrin_mu"/>
</dbReference>
<dbReference type="PRINTS" id="PR00314">
    <property type="entry name" value="CLATHRINADPT"/>
</dbReference>
<dbReference type="AlphaFoldDB" id="A0AAQ4S4B1"/>
<keyword evidence="3 7" id="KW-0813">Transport</keyword>
<dbReference type="PROSITE" id="PS00991">
    <property type="entry name" value="CLAT_ADAPTOR_M_2"/>
    <property type="match status" value="1"/>
</dbReference>
<keyword evidence="8" id="KW-0446">Lipid-binding</keyword>
<evidence type="ECO:0000313" key="10">
    <source>
        <dbReference type="Ensembl" id="ENSGACP00000070906.1"/>
    </source>
</evidence>
<feature type="domain" description="MHD" evidence="9">
    <location>
        <begin position="108"/>
        <end position="346"/>
    </location>
</feature>
<dbReference type="InterPro" id="IPR043532">
    <property type="entry name" value="AP2_Mu_N"/>
</dbReference>
<dbReference type="FunFam" id="2.60.40.1170:FF:000003">
    <property type="entry name" value="Putative AP-2 complex subunit mu"/>
    <property type="match status" value="1"/>
</dbReference>
<keyword evidence="4 7" id="KW-0653">Protein transport</keyword>
<dbReference type="GO" id="GO:0005905">
    <property type="term" value="C:clathrin-coated pit"/>
    <property type="evidence" value="ECO:0007669"/>
    <property type="project" value="UniProtKB-KW"/>
</dbReference>
<feature type="binding site" evidence="8">
    <location>
        <position position="271"/>
    </location>
    <ligand>
        <name>a 1,2-diacyl-sn-glycero-3-phospho-(1D-myo-inositol-3,4,5-trisphosphate)</name>
        <dbReference type="ChEBI" id="CHEBI:57836"/>
    </ligand>
</feature>
<dbReference type="CDD" id="cd14836">
    <property type="entry name" value="AP2_Mu_N"/>
    <property type="match status" value="1"/>
</dbReference>
<name>A0AAQ4S4B1_GASAC</name>
<keyword evidence="5" id="KW-0472">Membrane</keyword>
<sequence length="346" mass="39071">MIGGLFIYNHKGEVLISRVYRDDIGRNAVDAFRVNVIHARQQVRSPVTNIARTSFFHVKRSNIWLAAVTKQNVNAAMVFEFLYKMCDVMTAYFGKISEENIKNNFVLIYELLDEILDFGYPQNSETGALKTFITQQGIKGQVSTKEEQSQITSQVTGQIGCSGKQSIAIDDCTFHQCVRLSKFDSERSISFIPPDGEYELMRYRTTKDIILPFRVIPLVREVGRTKLEVKVVIKSNFKPSLLAQKIEVRIPTPLNTSGVQVICMKGKAKYKASENAIVWKIKRMAGMKESQISAEIELLPTNDKKKWARPPISMNFEVPFSPSVSKGPHLEGLGFKFNVGAHKTPL</sequence>
<evidence type="ECO:0000313" key="11">
    <source>
        <dbReference type="Proteomes" id="UP000007635"/>
    </source>
</evidence>
<dbReference type="Proteomes" id="UP000007635">
    <property type="component" value="Chromosome III"/>
</dbReference>
<dbReference type="InterPro" id="IPR036168">
    <property type="entry name" value="AP2_Mu_C_sf"/>
</dbReference>
<evidence type="ECO:0000256" key="6">
    <source>
        <dbReference type="ARBA" id="ARBA00023176"/>
    </source>
</evidence>
<dbReference type="SUPFAM" id="SSF49447">
    <property type="entry name" value="Second domain of Mu2 adaptin subunit (ap50) of ap2 adaptor"/>
    <property type="match status" value="1"/>
</dbReference>
<dbReference type="Ensembl" id="ENSGACT00000052778.1">
    <property type="protein sequence ID" value="ENSGACP00000070906.1"/>
    <property type="gene ID" value="ENSGACG00000015444.2"/>
</dbReference>
<dbReference type="FunFam" id="3.30.450.60:FF:000002">
    <property type="entry name" value="AP-2 complex subunit mu, putative"/>
    <property type="match status" value="1"/>
</dbReference>
<feature type="binding site" evidence="8">
    <location>
        <position position="267"/>
    </location>
    <ligand>
        <name>a 1,2-diacyl-sn-glycero-3-phospho-(1D-myo-inositol-3,4,5-trisphosphate)</name>
        <dbReference type="ChEBI" id="CHEBI:57836"/>
    </ligand>
</feature>
<accession>A0AAQ4S4B1</accession>
<dbReference type="PANTHER" id="PTHR10529">
    <property type="entry name" value="AP COMPLEX SUBUNIT MU"/>
    <property type="match status" value="1"/>
</dbReference>
<dbReference type="GO" id="GO:0008289">
    <property type="term" value="F:lipid binding"/>
    <property type="evidence" value="ECO:0007669"/>
    <property type="project" value="UniProtKB-KW"/>
</dbReference>
<comment type="subcellular location">
    <subcellularLocation>
        <location evidence="1">Membrane</location>
        <location evidence="1">Coated pit</location>
        <topology evidence="1">Peripheral membrane protein</topology>
        <orientation evidence="1">Cytoplasmic side</orientation>
    </subcellularLocation>
</comment>
<dbReference type="GeneTree" id="ENSGT00940000159223"/>